<name>A0ABY2BT01_9ACTN</name>
<reference evidence="2 3" key="1">
    <citation type="journal article" date="2015" name="Stand. Genomic Sci.">
        <title>Genomic Encyclopedia of Bacterial and Archaeal Type Strains, Phase III: the genomes of soil and plant-associated and newly described type strains.</title>
        <authorList>
            <person name="Whitman W.B."/>
            <person name="Woyke T."/>
            <person name="Klenk H.P."/>
            <person name="Zhou Y."/>
            <person name="Lilburn T.G."/>
            <person name="Beck B.J."/>
            <person name="De Vos P."/>
            <person name="Vandamme P."/>
            <person name="Eisen J.A."/>
            <person name="Garrity G."/>
            <person name="Hugenholtz P."/>
            <person name="Kyrpides N.C."/>
        </authorList>
    </citation>
    <scope>NUCLEOTIDE SEQUENCE [LARGE SCALE GENOMIC DNA]</scope>
    <source>
        <strain evidence="2 3">VKM Ac-2538</strain>
    </source>
</reference>
<dbReference type="EMBL" id="SLWM01000001">
    <property type="protein sequence ID" value="TCO31381.1"/>
    <property type="molecule type" value="Genomic_DNA"/>
</dbReference>
<keyword evidence="3" id="KW-1185">Reference proteome</keyword>
<proteinExistence type="predicted"/>
<organism evidence="2 3">
    <name type="scientific">Kribbella orskensis</name>
    <dbReference type="NCBI Taxonomy" id="2512216"/>
    <lineage>
        <taxon>Bacteria</taxon>
        <taxon>Bacillati</taxon>
        <taxon>Actinomycetota</taxon>
        <taxon>Actinomycetes</taxon>
        <taxon>Propionibacteriales</taxon>
        <taxon>Kribbellaceae</taxon>
        <taxon>Kribbella</taxon>
    </lineage>
</organism>
<protein>
    <submittedName>
        <fullName evidence="2">Uncharacterized protein</fullName>
    </submittedName>
</protein>
<accession>A0ABY2BT01</accession>
<dbReference type="Proteomes" id="UP000295818">
    <property type="component" value="Unassembled WGS sequence"/>
</dbReference>
<feature type="region of interest" description="Disordered" evidence="1">
    <location>
        <begin position="1"/>
        <end position="41"/>
    </location>
</feature>
<evidence type="ECO:0000313" key="2">
    <source>
        <dbReference type="EMBL" id="TCO31381.1"/>
    </source>
</evidence>
<gene>
    <name evidence="2" type="ORF">EV644_10121</name>
</gene>
<feature type="compositionally biased region" description="Polar residues" evidence="1">
    <location>
        <begin position="1"/>
        <end position="13"/>
    </location>
</feature>
<sequence>MNATVRADQSASSAADVRKAKTRASDAGGEVVIDLREGASE</sequence>
<evidence type="ECO:0000256" key="1">
    <source>
        <dbReference type="SAM" id="MobiDB-lite"/>
    </source>
</evidence>
<evidence type="ECO:0000313" key="3">
    <source>
        <dbReference type="Proteomes" id="UP000295818"/>
    </source>
</evidence>
<comment type="caution">
    <text evidence="2">The sequence shown here is derived from an EMBL/GenBank/DDBJ whole genome shotgun (WGS) entry which is preliminary data.</text>
</comment>